<evidence type="ECO:0000256" key="3">
    <source>
        <dbReference type="ARBA" id="ARBA00022692"/>
    </source>
</evidence>
<comment type="subcellular location">
    <subcellularLocation>
        <location evidence="1">Cell membrane</location>
        <topology evidence="1">Multi-pass membrane protein</topology>
    </subcellularLocation>
</comment>
<evidence type="ECO:0000256" key="4">
    <source>
        <dbReference type="ARBA" id="ARBA00022989"/>
    </source>
</evidence>
<dbReference type="EMBL" id="SGXA01000002">
    <property type="protein sequence ID" value="RZS71053.1"/>
    <property type="molecule type" value="Genomic_DNA"/>
</dbReference>
<organism evidence="8 9">
    <name type="scientific">Pseudobacter ginsenosidimutans</name>
    <dbReference type="NCBI Taxonomy" id="661488"/>
    <lineage>
        <taxon>Bacteria</taxon>
        <taxon>Pseudomonadati</taxon>
        <taxon>Bacteroidota</taxon>
        <taxon>Chitinophagia</taxon>
        <taxon>Chitinophagales</taxon>
        <taxon>Chitinophagaceae</taxon>
        <taxon>Pseudobacter</taxon>
    </lineage>
</organism>
<evidence type="ECO:0000313" key="8">
    <source>
        <dbReference type="EMBL" id="RZS71053.1"/>
    </source>
</evidence>
<evidence type="ECO:0000256" key="2">
    <source>
        <dbReference type="ARBA" id="ARBA00022475"/>
    </source>
</evidence>
<accession>A0A4Q7MVC1</accession>
<evidence type="ECO:0000256" key="1">
    <source>
        <dbReference type="ARBA" id="ARBA00004651"/>
    </source>
</evidence>
<dbReference type="Pfam" id="PF09822">
    <property type="entry name" value="ABC_transp_aux"/>
    <property type="match status" value="1"/>
</dbReference>
<gene>
    <name evidence="8" type="ORF">EV199_2954</name>
</gene>
<keyword evidence="5 6" id="KW-0472">Membrane</keyword>
<evidence type="ECO:0000256" key="5">
    <source>
        <dbReference type="ARBA" id="ARBA00023136"/>
    </source>
</evidence>
<feature type="domain" description="ABC-type uncharacterised transport system" evidence="7">
    <location>
        <begin position="459"/>
        <end position="577"/>
    </location>
</feature>
<dbReference type="Pfam" id="PF12679">
    <property type="entry name" value="ABC2_membrane_2"/>
    <property type="match status" value="1"/>
</dbReference>
<feature type="transmembrane region" description="Helical" evidence="6">
    <location>
        <begin position="263"/>
        <end position="282"/>
    </location>
</feature>
<dbReference type="OrthoDB" id="609779at2"/>
<name>A0A4Q7MVC1_9BACT</name>
<dbReference type="Proteomes" id="UP000293874">
    <property type="component" value="Unassembled WGS sequence"/>
</dbReference>
<proteinExistence type="predicted"/>
<dbReference type="PANTHER" id="PTHR30294:SF29">
    <property type="entry name" value="MULTIDRUG ABC TRANSPORTER PERMEASE YBHS-RELATED"/>
    <property type="match status" value="1"/>
</dbReference>
<dbReference type="PANTHER" id="PTHR30294">
    <property type="entry name" value="MEMBRANE COMPONENT OF ABC TRANSPORTER YHHJ-RELATED"/>
    <property type="match status" value="1"/>
</dbReference>
<feature type="transmembrane region" description="Helical" evidence="6">
    <location>
        <begin position="746"/>
        <end position="766"/>
    </location>
</feature>
<dbReference type="GO" id="GO:0005886">
    <property type="term" value="C:plasma membrane"/>
    <property type="evidence" value="ECO:0007669"/>
    <property type="project" value="UniProtKB-SubCell"/>
</dbReference>
<keyword evidence="3 6" id="KW-0812">Transmembrane</keyword>
<feature type="transmembrane region" description="Helical" evidence="6">
    <location>
        <begin position="181"/>
        <end position="201"/>
    </location>
</feature>
<comment type="caution">
    <text evidence="8">The sequence shown here is derived from an EMBL/GenBank/DDBJ whole genome shotgun (WGS) entry which is preliminary data.</text>
</comment>
<evidence type="ECO:0000313" key="9">
    <source>
        <dbReference type="Proteomes" id="UP000293874"/>
    </source>
</evidence>
<feature type="transmembrane region" description="Helical" evidence="6">
    <location>
        <begin position="151"/>
        <end position="174"/>
    </location>
</feature>
<keyword evidence="9" id="KW-1185">Reference proteome</keyword>
<dbReference type="InterPro" id="IPR051449">
    <property type="entry name" value="ABC-2_transporter_component"/>
</dbReference>
<keyword evidence="2" id="KW-1003">Cell membrane</keyword>
<feature type="transmembrane region" description="Helical" evidence="6">
    <location>
        <begin position="68"/>
        <end position="93"/>
    </location>
</feature>
<dbReference type="AlphaFoldDB" id="A0A4Q7MVC1"/>
<keyword evidence="4 6" id="KW-1133">Transmembrane helix</keyword>
<protein>
    <submittedName>
        <fullName evidence="8">ABC-2 type transport system permease protein</fullName>
    </submittedName>
</protein>
<dbReference type="InterPro" id="IPR019196">
    <property type="entry name" value="ABC_transp_unknown"/>
</dbReference>
<dbReference type="RefSeq" id="WP_130541590.1">
    <property type="nucleotide sequence ID" value="NZ_CP042431.1"/>
</dbReference>
<sequence>MKIIFKIARAELRTLFYSPIAWITLVVFFVISASQFVDPLVSHANIQDQKLLNSPGWLGFKGPLTLKMFMQTIGSFSSYLYMFIPLLTMGVINREETTGTMKLLTSSPIRIREIVLGKFAGLMVFNLVLSLLIALLLYTGFFSIEHAEFKWYFSMVLGYFLLTGAYMAIGLFISCLTSYQIVAGIGTFIAFYILGMIGKLWQEYDFIRDLTWFLSMKGRIEPFIYGLITTREIFYFSLIIVLFLGLSIIKLKSRQESKKWTISFFRYSALIVIIVLAGYFSARPGYVGYLDVTRDKLRTIDTATQAVLRELDGSPITVTLYGNLLGLNAASAMPALRNEYIWDFWEQYIRFYPNIRFRYVNYYGVAKKDSSLIKNFPGKSVDEVAIQFAKFFKKDTSYFLKQKEIGKYVDLSGEDEMKALMELEYKGKKAFLRTYQMPTWPLDPNVSASIRKLTRPSLPKIMFTTGHYERSPWRNGEREFGGHTNKQNESRAMVNMGMDADTISLLTKDIPENTDILVVADPRSELAPVEIEKINGYIAAGGNAIFYGEPGKQQMLNPVLNPIGINLDNGTIVQPRKHVPSDYQGVALNMTGNKMAREDDMQLAQRGWNVSAGGMINGGCNISFSDMAGFKAESIMPLKADSGLWIEKGVYKEDSAKPTFSESDGDYRLPEYTIGVRLSRKAANKEQRIVVFSDADLMAVKNSDGSGIGLGMYSWLNYNEYPVYKTKVVPLDIRLSINKSTATTIWYLYVYILPAMLLITGAVILIRRKRK</sequence>
<evidence type="ECO:0000256" key="6">
    <source>
        <dbReference type="SAM" id="Phobius"/>
    </source>
</evidence>
<feature type="transmembrane region" description="Helical" evidence="6">
    <location>
        <begin position="114"/>
        <end position="139"/>
    </location>
</feature>
<evidence type="ECO:0000259" key="7">
    <source>
        <dbReference type="Pfam" id="PF09822"/>
    </source>
</evidence>
<reference evidence="8 9" key="1">
    <citation type="submission" date="2019-02" db="EMBL/GenBank/DDBJ databases">
        <title>Genomic Encyclopedia of Type Strains, Phase IV (KMG-IV): sequencing the most valuable type-strain genomes for metagenomic binning, comparative biology and taxonomic classification.</title>
        <authorList>
            <person name="Goeker M."/>
        </authorList>
    </citation>
    <scope>NUCLEOTIDE SEQUENCE [LARGE SCALE GENOMIC DNA]</scope>
    <source>
        <strain evidence="8 9">DSM 18116</strain>
    </source>
</reference>
<dbReference type="GO" id="GO:0140359">
    <property type="term" value="F:ABC-type transporter activity"/>
    <property type="evidence" value="ECO:0007669"/>
    <property type="project" value="InterPro"/>
</dbReference>
<feature type="transmembrane region" description="Helical" evidence="6">
    <location>
        <begin position="12"/>
        <end position="31"/>
    </location>
</feature>
<feature type="transmembrane region" description="Helical" evidence="6">
    <location>
        <begin position="233"/>
        <end position="251"/>
    </location>
</feature>